<dbReference type="SMR" id="A2DIS2"/>
<dbReference type="InterPro" id="IPR036770">
    <property type="entry name" value="Ankyrin_rpt-contain_sf"/>
</dbReference>
<evidence type="ECO:0000313" key="4">
    <source>
        <dbReference type="Proteomes" id="UP000001542"/>
    </source>
</evidence>
<dbReference type="PANTHER" id="PTHR24159">
    <property type="match status" value="1"/>
</dbReference>
<dbReference type="AlphaFoldDB" id="A2DIS2"/>
<dbReference type="Pfam" id="PF13857">
    <property type="entry name" value="Ank_5"/>
    <property type="match status" value="1"/>
</dbReference>
<gene>
    <name evidence="3" type="ORF">TVAG_432810</name>
</gene>
<dbReference type="SUPFAM" id="SSF48403">
    <property type="entry name" value="Ankyrin repeat"/>
    <property type="match status" value="1"/>
</dbReference>
<sequence>MSVQFDDVDIPINAEKQIELQDFLSNLSPNNVDNTADSILESNFVEDQDILYELCTEIKTIHRVRPFSTACFSKLIKHISDKLPNANIISHIFEPERPIFNQDIVLLNQCFQDGIVSEEFIVNFHKHLSNRTLAYALYFTPYIKYFDDYIKARTHYHDDRFQEVLQNYEKYSANDFEILRNCIEFGWDVGSLGYIIKFDESDKFIVKIAELDNCTCITLYSPFEYLIEKPVYIFNLAALYGSVSIFKYLIASSATLPLDLPKYAIMGGNYEIIRLCMQAGLDFSDSINTAVEYHRNEIFNWLTVNGIAASTFYSSVMKDNLLALIYFISQGFNVKFNENEWSTPLHMAVSYGSSAVIDFLISSGCDWKAVDENGWRPLDLADSEYQKHFINHCINRELLA</sequence>
<dbReference type="InterPro" id="IPR020683">
    <property type="entry name" value="DUF3447"/>
</dbReference>
<evidence type="ECO:0000259" key="2">
    <source>
        <dbReference type="Pfam" id="PF11929"/>
    </source>
</evidence>
<dbReference type="PROSITE" id="PS50297">
    <property type="entry name" value="ANK_REP_REGION"/>
    <property type="match status" value="1"/>
</dbReference>
<dbReference type="RefSeq" id="XP_001580671.1">
    <property type="nucleotide sequence ID" value="XM_001580621.1"/>
</dbReference>
<dbReference type="OrthoDB" id="410307at2759"/>
<dbReference type="InterPro" id="IPR002110">
    <property type="entry name" value="Ankyrin_rpt"/>
</dbReference>
<keyword evidence="4" id="KW-1185">Reference proteome</keyword>
<dbReference type="VEuPathDB" id="TrichDB:TVAGG3_0562400"/>
<evidence type="ECO:0000256" key="1">
    <source>
        <dbReference type="PROSITE-ProRule" id="PRU00023"/>
    </source>
</evidence>
<dbReference type="EMBL" id="DS113205">
    <property type="protein sequence ID" value="EAY19685.1"/>
    <property type="molecule type" value="Genomic_DNA"/>
</dbReference>
<keyword evidence="1" id="KW-0040">ANK repeat</keyword>
<reference evidence="3" key="1">
    <citation type="submission" date="2006-10" db="EMBL/GenBank/DDBJ databases">
        <authorList>
            <person name="Amadeo P."/>
            <person name="Zhao Q."/>
            <person name="Wortman J."/>
            <person name="Fraser-Liggett C."/>
            <person name="Carlton J."/>
        </authorList>
    </citation>
    <scope>NUCLEOTIDE SEQUENCE</scope>
    <source>
        <strain evidence="3">G3</strain>
    </source>
</reference>
<dbReference type="Proteomes" id="UP000001542">
    <property type="component" value="Unassembled WGS sequence"/>
</dbReference>
<dbReference type="VEuPathDB" id="TrichDB:TVAG_432810"/>
<dbReference type="PANTHER" id="PTHR24159:SF5">
    <property type="entry name" value="ANK_REP_REGION DOMAIN-CONTAINING PROTEIN"/>
    <property type="match status" value="1"/>
</dbReference>
<proteinExistence type="predicted"/>
<accession>A2DIS2</accession>
<protein>
    <recommendedName>
        <fullName evidence="2">DUF3447 domain-containing protein</fullName>
    </recommendedName>
</protein>
<organism evidence="3 4">
    <name type="scientific">Trichomonas vaginalis (strain ATCC PRA-98 / G3)</name>
    <dbReference type="NCBI Taxonomy" id="412133"/>
    <lineage>
        <taxon>Eukaryota</taxon>
        <taxon>Metamonada</taxon>
        <taxon>Parabasalia</taxon>
        <taxon>Trichomonadida</taxon>
        <taxon>Trichomonadidae</taxon>
        <taxon>Trichomonas</taxon>
    </lineage>
</organism>
<dbReference type="KEGG" id="tva:5465214"/>
<reference evidence="3" key="2">
    <citation type="journal article" date="2007" name="Science">
        <title>Draft genome sequence of the sexually transmitted pathogen Trichomonas vaginalis.</title>
        <authorList>
            <person name="Carlton J.M."/>
            <person name="Hirt R.P."/>
            <person name="Silva J.C."/>
            <person name="Delcher A.L."/>
            <person name="Schatz M."/>
            <person name="Zhao Q."/>
            <person name="Wortman J.R."/>
            <person name="Bidwell S.L."/>
            <person name="Alsmark U.C.M."/>
            <person name="Besteiro S."/>
            <person name="Sicheritz-Ponten T."/>
            <person name="Noel C.J."/>
            <person name="Dacks J.B."/>
            <person name="Foster P.G."/>
            <person name="Simillion C."/>
            <person name="Van de Peer Y."/>
            <person name="Miranda-Saavedra D."/>
            <person name="Barton G.J."/>
            <person name="Westrop G.D."/>
            <person name="Mueller S."/>
            <person name="Dessi D."/>
            <person name="Fiori P.L."/>
            <person name="Ren Q."/>
            <person name="Paulsen I."/>
            <person name="Zhang H."/>
            <person name="Bastida-Corcuera F.D."/>
            <person name="Simoes-Barbosa A."/>
            <person name="Brown M.T."/>
            <person name="Hayes R.D."/>
            <person name="Mukherjee M."/>
            <person name="Okumura C.Y."/>
            <person name="Schneider R."/>
            <person name="Smith A.J."/>
            <person name="Vanacova S."/>
            <person name="Villalvazo M."/>
            <person name="Haas B.J."/>
            <person name="Pertea M."/>
            <person name="Feldblyum T.V."/>
            <person name="Utterback T.R."/>
            <person name="Shu C.L."/>
            <person name="Osoegawa K."/>
            <person name="de Jong P.J."/>
            <person name="Hrdy I."/>
            <person name="Horvathova L."/>
            <person name="Zubacova Z."/>
            <person name="Dolezal P."/>
            <person name="Malik S.B."/>
            <person name="Logsdon J.M. Jr."/>
            <person name="Henze K."/>
            <person name="Gupta A."/>
            <person name="Wang C.C."/>
            <person name="Dunne R.L."/>
            <person name="Upcroft J.A."/>
            <person name="Upcroft P."/>
            <person name="White O."/>
            <person name="Salzberg S.L."/>
            <person name="Tang P."/>
            <person name="Chiu C.-H."/>
            <person name="Lee Y.-S."/>
            <person name="Embley T.M."/>
            <person name="Coombs G.H."/>
            <person name="Mottram J.C."/>
            <person name="Tachezy J."/>
            <person name="Fraser-Liggett C.M."/>
            <person name="Johnson P.J."/>
        </authorList>
    </citation>
    <scope>NUCLEOTIDE SEQUENCE [LARGE SCALE GENOMIC DNA]</scope>
    <source>
        <strain evidence="3">G3</strain>
    </source>
</reference>
<evidence type="ECO:0000313" key="3">
    <source>
        <dbReference type="EMBL" id="EAY19685.1"/>
    </source>
</evidence>
<feature type="domain" description="DUF3447" evidence="2">
    <location>
        <begin position="262"/>
        <end position="324"/>
    </location>
</feature>
<dbReference type="STRING" id="5722.A2DIS2"/>
<dbReference type="InParanoid" id="A2DIS2"/>
<name>A2DIS2_TRIV3</name>
<dbReference type="Gene3D" id="1.25.40.20">
    <property type="entry name" value="Ankyrin repeat-containing domain"/>
    <property type="match status" value="1"/>
</dbReference>
<dbReference type="Pfam" id="PF11929">
    <property type="entry name" value="DUF3447"/>
    <property type="match status" value="1"/>
</dbReference>
<feature type="repeat" description="ANK" evidence="1">
    <location>
        <begin position="340"/>
        <end position="372"/>
    </location>
</feature>
<dbReference type="PROSITE" id="PS50088">
    <property type="entry name" value="ANK_REPEAT"/>
    <property type="match status" value="1"/>
</dbReference>